<dbReference type="GO" id="GO:0008270">
    <property type="term" value="F:zinc ion binding"/>
    <property type="evidence" value="ECO:0007669"/>
    <property type="project" value="UniProtKB-KW"/>
</dbReference>
<name>A0A1J7K1J9_9PEZI</name>
<dbReference type="InterPro" id="IPR002893">
    <property type="entry name" value="Znf_MYND"/>
</dbReference>
<feature type="domain" description="MYND-type" evidence="6">
    <location>
        <begin position="49"/>
        <end position="108"/>
    </location>
</feature>
<keyword evidence="3" id="KW-0862">Zinc</keyword>
<dbReference type="PROSITE" id="PS50280">
    <property type="entry name" value="SET"/>
    <property type="match status" value="1"/>
</dbReference>
<reference evidence="7 8" key="1">
    <citation type="submission" date="2016-10" db="EMBL/GenBank/DDBJ databases">
        <title>Draft genome sequence of Coniochaeta ligniaria NRRL30616, a lignocellulolytic fungus for bioabatement of inhibitors in plant biomass hydrolysates.</title>
        <authorList>
            <consortium name="DOE Joint Genome Institute"/>
            <person name="Jimenez D.J."/>
            <person name="Hector R.E."/>
            <person name="Riley R."/>
            <person name="Sun H."/>
            <person name="Grigoriev I.V."/>
            <person name="Van Elsas J.D."/>
            <person name="Nichols N.N."/>
        </authorList>
    </citation>
    <scope>NUCLEOTIDE SEQUENCE [LARGE SCALE GENOMIC DNA]</scope>
    <source>
        <strain evidence="7 8">NRRL 30616</strain>
    </source>
</reference>
<dbReference type="OrthoDB" id="265717at2759"/>
<dbReference type="SMART" id="SM00317">
    <property type="entry name" value="SET"/>
    <property type="match status" value="1"/>
</dbReference>
<dbReference type="InterPro" id="IPR050869">
    <property type="entry name" value="H3K4_H4K5_MeTrfase"/>
</dbReference>
<dbReference type="AlphaFoldDB" id="A0A1J7K1J9"/>
<evidence type="ECO:0000313" key="7">
    <source>
        <dbReference type="EMBL" id="OIW35588.1"/>
    </source>
</evidence>
<dbReference type="InParanoid" id="A0A1J7K1J9"/>
<sequence>PGLRRTTTPSPSRGRGLVATATFPPGSAIAVFPNPLLCLPDGDHVRRVCDWCLVPGSLTTSPSSASPSSTSAAQVERKLSLCTRCRYVSYCSRKCQSAAWKAVHKLECPALCRIKDGKWFVPTPVRAAMQLLLRLRQNDRAVRDAIGDVPGEGEKEGVLLSNVEGFREYGDGTVWKDLGAQAAAALRFSGMEGEGEAAAEGVKRVLCMLQTNAFDRRDEDVGAAGVFLDADLAMANHSCVPNAYVVFVGRTAVLRAEREIREGEEVEISYIDNTLSKEERHKALRLYHFECQCRRCQDDLDIYQVCQSSSTIPLNIFSLQPDLELYANPPINRTALQTSPPLLTKATDNQTKGYTPQQLREKCKLLLEAKAYAIEPLPSVLHDLLIRHETQDQNFAYALSLACFLATHCHPFGHPAPFKPWRVKGLMMIAQLLSQTAPLSATGELGRTCPDAVLVQRLSRMDQVSVCEAVLRLVVHYGPVAHSDEWEVVVSARELLDDIAQLRGRERESAVIGAWAGSPGRPEARAFFEEVVLRPIRELAGFAVGILERELLGG</sequence>
<dbReference type="PANTHER" id="PTHR12197:SF251">
    <property type="entry name" value="EG:BACR7C10.4 PROTEIN"/>
    <property type="match status" value="1"/>
</dbReference>
<feature type="non-terminal residue" evidence="7">
    <location>
        <position position="1"/>
    </location>
</feature>
<keyword evidence="1" id="KW-0479">Metal-binding</keyword>
<feature type="non-terminal residue" evidence="7">
    <location>
        <position position="554"/>
    </location>
</feature>
<dbReference type="PROSITE" id="PS50865">
    <property type="entry name" value="ZF_MYND_2"/>
    <property type="match status" value="1"/>
</dbReference>
<dbReference type="GO" id="GO:0005634">
    <property type="term" value="C:nucleus"/>
    <property type="evidence" value="ECO:0007669"/>
    <property type="project" value="TreeGrafter"/>
</dbReference>
<organism evidence="7 8">
    <name type="scientific">Coniochaeta ligniaria NRRL 30616</name>
    <dbReference type="NCBI Taxonomy" id="1408157"/>
    <lineage>
        <taxon>Eukaryota</taxon>
        <taxon>Fungi</taxon>
        <taxon>Dikarya</taxon>
        <taxon>Ascomycota</taxon>
        <taxon>Pezizomycotina</taxon>
        <taxon>Sordariomycetes</taxon>
        <taxon>Sordariomycetidae</taxon>
        <taxon>Coniochaetales</taxon>
        <taxon>Coniochaetaceae</taxon>
        <taxon>Coniochaeta</taxon>
    </lineage>
</organism>
<evidence type="ECO:0000259" key="5">
    <source>
        <dbReference type="PROSITE" id="PS50280"/>
    </source>
</evidence>
<dbReference type="Pfam" id="PF00856">
    <property type="entry name" value="SET"/>
    <property type="match status" value="1"/>
</dbReference>
<dbReference type="Gene3D" id="1.10.220.160">
    <property type="match status" value="1"/>
</dbReference>
<dbReference type="CDD" id="cd20071">
    <property type="entry name" value="SET_SMYD"/>
    <property type="match status" value="1"/>
</dbReference>
<dbReference type="Proteomes" id="UP000182658">
    <property type="component" value="Unassembled WGS sequence"/>
</dbReference>
<keyword evidence="8" id="KW-1185">Reference proteome</keyword>
<dbReference type="Gene3D" id="6.10.140.2220">
    <property type="match status" value="1"/>
</dbReference>
<keyword evidence="2 4" id="KW-0863">Zinc-finger</keyword>
<gene>
    <name evidence="7" type="ORF">CONLIGDRAFT_553115</name>
</gene>
<protein>
    <submittedName>
        <fullName evidence="7">SET domain-containing protein</fullName>
    </submittedName>
</protein>
<dbReference type="PANTHER" id="PTHR12197">
    <property type="entry name" value="HISTONE-LYSINE N-METHYLTRANSFERASE SMYD"/>
    <property type="match status" value="1"/>
</dbReference>
<proteinExistence type="predicted"/>
<dbReference type="STRING" id="1408157.A0A1J7K1J9"/>
<dbReference type="InterPro" id="IPR046341">
    <property type="entry name" value="SET_dom_sf"/>
</dbReference>
<dbReference type="Pfam" id="PF01753">
    <property type="entry name" value="zf-MYND"/>
    <property type="match status" value="1"/>
</dbReference>
<evidence type="ECO:0000259" key="6">
    <source>
        <dbReference type="PROSITE" id="PS50865"/>
    </source>
</evidence>
<accession>A0A1J7K1J9</accession>
<dbReference type="SUPFAM" id="SSF82199">
    <property type="entry name" value="SET domain"/>
    <property type="match status" value="1"/>
</dbReference>
<evidence type="ECO:0000256" key="1">
    <source>
        <dbReference type="ARBA" id="ARBA00022723"/>
    </source>
</evidence>
<evidence type="ECO:0000256" key="4">
    <source>
        <dbReference type="PROSITE-ProRule" id="PRU00134"/>
    </source>
</evidence>
<evidence type="ECO:0000313" key="8">
    <source>
        <dbReference type="Proteomes" id="UP000182658"/>
    </source>
</evidence>
<evidence type="ECO:0000256" key="3">
    <source>
        <dbReference type="ARBA" id="ARBA00022833"/>
    </source>
</evidence>
<dbReference type="EMBL" id="KV875093">
    <property type="protein sequence ID" value="OIW35588.1"/>
    <property type="molecule type" value="Genomic_DNA"/>
</dbReference>
<dbReference type="InterPro" id="IPR001214">
    <property type="entry name" value="SET_dom"/>
</dbReference>
<dbReference type="SUPFAM" id="SSF144232">
    <property type="entry name" value="HIT/MYND zinc finger-like"/>
    <property type="match status" value="1"/>
</dbReference>
<feature type="domain" description="SET" evidence="5">
    <location>
        <begin position="1"/>
        <end position="271"/>
    </location>
</feature>
<evidence type="ECO:0000256" key="2">
    <source>
        <dbReference type="ARBA" id="ARBA00022771"/>
    </source>
</evidence>
<dbReference type="Gene3D" id="2.170.270.10">
    <property type="entry name" value="SET domain"/>
    <property type="match status" value="1"/>
</dbReference>